<reference evidence="2 3" key="1">
    <citation type="submission" date="2018-04" db="EMBL/GenBank/DDBJ databases">
        <title>Flavobacterium sp. nov., isolated from glacier ice.</title>
        <authorList>
            <person name="Liu Q."/>
            <person name="Xin Y.-H."/>
        </authorList>
    </citation>
    <scope>NUCLEOTIDE SEQUENCE [LARGE SCALE GENOMIC DNA]</scope>
    <source>
        <strain evidence="2 3">RB1R5</strain>
    </source>
</reference>
<dbReference type="Proteomes" id="UP000245449">
    <property type="component" value="Unassembled WGS sequence"/>
</dbReference>
<evidence type="ECO:0000313" key="3">
    <source>
        <dbReference type="Proteomes" id="UP000245449"/>
    </source>
</evidence>
<sequence length="83" mass="9969">MERSYENYVQKVKNAKETIEVLENELYHIRKKLQSNRSNNELIQELITVTLNMSSTVNELEHCQSVLDKRNNLIHRINESKYY</sequence>
<feature type="coiled-coil region" evidence="1">
    <location>
        <begin position="5"/>
        <end position="32"/>
    </location>
</feature>
<keyword evidence="1" id="KW-0175">Coiled coil</keyword>
<keyword evidence="3" id="KW-1185">Reference proteome</keyword>
<dbReference type="EMBL" id="QCZI01000020">
    <property type="protein sequence ID" value="PWA04089.1"/>
    <property type="molecule type" value="Genomic_DNA"/>
</dbReference>
<name>A0A2U1JGF6_9FLAO</name>
<accession>A0A2U1JGF6</accession>
<dbReference type="OrthoDB" id="1376300at2"/>
<dbReference type="AlphaFoldDB" id="A0A2U1JGF6"/>
<evidence type="ECO:0000313" key="2">
    <source>
        <dbReference type="EMBL" id="PWA04089.1"/>
    </source>
</evidence>
<gene>
    <name evidence="2" type="ORF">DB895_12935</name>
</gene>
<comment type="caution">
    <text evidence="2">The sequence shown here is derived from an EMBL/GenBank/DDBJ whole genome shotgun (WGS) entry which is preliminary data.</text>
</comment>
<evidence type="ECO:0000256" key="1">
    <source>
        <dbReference type="SAM" id="Coils"/>
    </source>
</evidence>
<organism evidence="2 3">
    <name type="scientific">Flavobacterium psychrotolerans</name>
    <dbReference type="NCBI Taxonomy" id="2169410"/>
    <lineage>
        <taxon>Bacteria</taxon>
        <taxon>Pseudomonadati</taxon>
        <taxon>Bacteroidota</taxon>
        <taxon>Flavobacteriia</taxon>
        <taxon>Flavobacteriales</taxon>
        <taxon>Flavobacteriaceae</taxon>
        <taxon>Flavobacterium</taxon>
    </lineage>
</organism>
<dbReference type="RefSeq" id="WP_116725789.1">
    <property type="nucleotide sequence ID" value="NZ_QCZI01000020.1"/>
</dbReference>
<proteinExistence type="predicted"/>
<protein>
    <submittedName>
        <fullName evidence="2">Uncharacterized protein</fullName>
    </submittedName>
</protein>